<name>Q1EPB9_MUSAC</name>
<sequence length="292" mass="31197">MTIIKCKPEITPIFRVVRSNDLLHLRCPSSMRLPPSTSKSLEMEGPQEDSNFGLQNLNSLRVPGAGGATAQPGGATAQRSGAGRCNRPAKEVSPPSSRVLGGATAWLSNFTAFRRTSSDGLSASSRTCDDFNEFPISSRLVPAASPTILRTLKRPSNLTPVSLLCVFWSLPEVHRSITEGSSDDRRKFAGSSREEAIDASEQVAAVEPPKPGGDTAWAQSPSETGRCNRPSQEVAPLGLGLRALAEQCNRLSQAVAPPELGLRALARGATAPDKSWHRLEAKSSSSARRCNR</sequence>
<feature type="compositionally biased region" description="Low complexity" evidence="1">
    <location>
        <begin position="68"/>
        <end position="78"/>
    </location>
</feature>
<dbReference type="EMBL" id="AC186750">
    <property type="protein sequence ID" value="ABF70038.1"/>
    <property type="molecule type" value="Genomic_DNA"/>
</dbReference>
<dbReference type="AlphaFoldDB" id="Q1EPB9"/>
<reference evidence="2" key="1">
    <citation type="submission" date="2006-05" db="EMBL/GenBank/DDBJ databases">
        <authorList>
            <person name="Ciampi A.Y."/>
            <person name="Santos C.M.R."/>
            <person name="da Silva F.R."/>
            <person name="Pappas G.J. Jr"/>
            <person name="Ronning C.M."/>
            <person name="Haas B.J."/>
            <person name="Piffanelli P."/>
            <person name="Town C.D."/>
            <person name="Miller R.N.G."/>
            <person name="Souza M.T. Jr."/>
        </authorList>
    </citation>
    <scope>NUCLEOTIDE SEQUENCE</scope>
</reference>
<feature type="region of interest" description="Disordered" evidence="1">
    <location>
        <begin position="29"/>
        <end position="97"/>
    </location>
</feature>
<feature type="compositionally biased region" description="Polar residues" evidence="1">
    <location>
        <begin position="282"/>
        <end position="292"/>
    </location>
</feature>
<proteinExistence type="predicted"/>
<feature type="compositionally biased region" description="Polar residues" evidence="1">
    <location>
        <begin position="48"/>
        <end position="59"/>
    </location>
</feature>
<protein>
    <submittedName>
        <fullName evidence="2">Uncharacterized protein</fullName>
    </submittedName>
</protein>
<evidence type="ECO:0000256" key="1">
    <source>
        <dbReference type="SAM" id="MobiDB-lite"/>
    </source>
</evidence>
<feature type="region of interest" description="Disordered" evidence="1">
    <location>
        <begin position="269"/>
        <end position="292"/>
    </location>
</feature>
<gene>
    <name evidence="2" type="ORF">MA4_78I12.72</name>
</gene>
<evidence type="ECO:0000313" key="2">
    <source>
        <dbReference type="EMBL" id="ABF70038.1"/>
    </source>
</evidence>
<accession>Q1EPB9</accession>
<feature type="compositionally biased region" description="Polar residues" evidence="1">
    <location>
        <begin position="217"/>
        <end position="231"/>
    </location>
</feature>
<organism evidence="2">
    <name type="scientific">Musa acuminata</name>
    <name type="common">Banana</name>
    <name type="synonym">Musa cavendishii</name>
    <dbReference type="NCBI Taxonomy" id="4641"/>
    <lineage>
        <taxon>Eukaryota</taxon>
        <taxon>Viridiplantae</taxon>
        <taxon>Streptophyta</taxon>
        <taxon>Embryophyta</taxon>
        <taxon>Tracheophyta</taxon>
        <taxon>Spermatophyta</taxon>
        <taxon>Magnoliopsida</taxon>
        <taxon>Liliopsida</taxon>
        <taxon>Zingiberales</taxon>
        <taxon>Musaceae</taxon>
        <taxon>Musa</taxon>
    </lineage>
</organism>
<feature type="region of interest" description="Disordered" evidence="1">
    <location>
        <begin position="179"/>
        <end position="231"/>
    </location>
</feature>
<feature type="compositionally biased region" description="Basic and acidic residues" evidence="1">
    <location>
        <begin position="179"/>
        <end position="196"/>
    </location>
</feature>